<feature type="transmembrane region" description="Helical" evidence="1">
    <location>
        <begin position="21"/>
        <end position="42"/>
    </location>
</feature>
<dbReference type="AlphaFoldDB" id="A0A9P7JEP7"/>
<keyword evidence="1" id="KW-1133">Transmembrane helix</keyword>
<name>A0A9P7JEP7_9AGAM</name>
<dbReference type="GeneID" id="64626776"/>
<evidence type="ECO:0000313" key="3">
    <source>
        <dbReference type="Proteomes" id="UP000807769"/>
    </source>
</evidence>
<organism evidence="2 3">
    <name type="scientific">Suillus subaureus</name>
    <dbReference type="NCBI Taxonomy" id="48587"/>
    <lineage>
        <taxon>Eukaryota</taxon>
        <taxon>Fungi</taxon>
        <taxon>Dikarya</taxon>
        <taxon>Basidiomycota</taxon>
        <taxon>Agaricomycotina</taxon>
        <taxon>Agaricomycetes</taxon>
        <taxon>Agaricomycetidae</taxon>
        <taxon>Boletales</taxon>
        <taxon>Suillineae</taxon>
        <taxon>Suillaceae</taxon>
        <taxon>Suillus</taxon>
    </lineage>
</organism>
<dbReference type="EMBL" id="JABBWG010000012">
    <property type="protein sequence ID" value="KAG1817991.1"/>
    <property type="molecule type" value="Genomic_DNA"/>
</dbReference>
<sequence length="181" mass="20279">MSTRDVPMGWRTRPCSRLGRNVKLVLSSTVLSTTIVYFRFAIRKTLFAVADQPEYVVQMSAVGSIGTSRAPEGNMLGIWCMRMTSTYLWITLNIDPERETQELCEEPFDSIYCLKYAGKLGLLTLFAASQVITTPFYFPVTKSQMGQAEDVTGIDGILLFAATRIVRIFDEHSDSTIVETP</sequence>
<keyword evidence="1" id="KW-0472">Membrane</keyword>
<dbReference type="RefSeq" id="XP_041194051.1">
    <property type="nucleotide sequence ID" value="XM_041332759.1"/>
</dbReference>
<proteinExistence type="predicted"/>
<evidence type="ECO:0000313" key="2">
    <source>
        <dbReference type="EMBL" id="KAG1817991.1"/>
    </source>
</evidence>
<evidence type="ECO:0000256" key="1">
    <source>
        <dbReference type="SAM" id="Phobius"/>
    </source>
</evidence>
<dbReference type="Proteomes" id="UP000807769">
    <property type="component" value="Unassembled WGS sequence"/>
</dbReference>
<reference evidence="2" key="1">
    <citation type="journal article" date="2020" name="New Phytol.">
        <title>Comparative genomics reveals dynamic genome evolution in host specialist ectomycorrhizal fungi.</title>
        <authorList>
            <person name="Lofgren L.A."/>
            <person name="Nguyen N.H."/>
            <person name="Vilgalys R."/>
            <person name="Ruytinx J."/>
            <person name="Liao H.L."/>
            <person name="Branco S."/>
            <person name="Kuo A."/>
            <person name="LaButti K."/>
            <person name="Lipzen A."/>
            <person name="Andreopoulos W."/>
            <person name="Pangilinan J."/>
            <person name="Riley R."/>
            <person name="Hundley H."/>
            <person name="Na H."/>
            <person name="Barry K."/>
            <person name="Grigoriev I.V."/>
            <person name="Stajich J.E."/>
            <person name="Kennedy P.G."/>
        </authorList>
    </citation>
    <scope>NUCLEOTIDE SEQUENCE</scope>
    <source>
        <strain evidence="2">MN1</strain>
    </source>
</reference>
<keyword evidence="3" id="KW-1185">Reference proteome</keyword>
<protein>
    <submittedName>
        <fullName evidence="2">Uncharacterized protein</fullName>
    </submittedName>
</protein>
<gene>
    <name evidence="2" type="ORF">BJ212DRAFT_1298860</name>
</gene>
<comment type="caution">
    <text evidence="2">The sequence shown here is derived from an EMBL/GenBank/DDBJ whole genome shotgun (WGS) entry which is preliminary data.</text>
</comment>
<accession>A0A9P7JEP7</accession>
<keyword evidence="1" id="KW-0812">Transmembrane</keyword>